<feature type="transmembrane region" description="Helical" evidence="2">
    <location>
        <begin position="74"/>
        <end position="92"/>
    </location>
</feature>
<feature type="region of interest" description="Disordered" evidence="1">
    <location>
        <begin position="47"/>
        <end position="67"/>
    </location>
</feature>
<comment type="caution">
    <text evidence="4">The sequence shown here is derived from an EMBL/GenBank/DDBJ whole genome shotgun (WGS) entry which is preliminary data.</text>
</comment>
<feature type="domain" description="DUF4179" evidence="3">
    <location>
        <begin position="68"/>
        <end position="149"/>
    </location>
</feature>
<evidence type="ECO:0000259" key="3">
    <source>
        <dbReference type="Pfam" id="PF13786"/>
    </source>
</evidence>
<dbReference type="EMBL" id="JAAFGS010000001">
    <property type="protein sequence ID" value="NGZ73945.1"/>
    <property type="molecule type" value="Genomic_DNA"/>
</dbReference>
<evidence type="ECO:0000313" key="5">
    <source>
        <dbReference type="Proteomes" id="UP000800303"/>
    </source>
</evidence>
<gene>
    <name evidence="4" type="ORF">GYN08_01365</name>
</gene>
<sequence length="567" mass="62285">MNTNLTKDKRERMDGLENALHRKIGKASPFREPDYDSMWLRMESQLRQEERTDAAPRRRTAADRGASRPLRKTALAAALGAALIAVPAYAAVQYDWGGLLQGREGVRAALEGGLGQEIGRSVTHDGVTLTLHTAFVDEGRTLILYSLESASEHSASLRFSKATITDAEGETFEVQMTSKSEDENGAAVGYFETDWSPKGSSEAVRFSAEGLDFHESAEQPLSFDVRSPLPQTNELGVDGFRSAQIQALDQGDGRTLLRTTLVPESGAAETTAFPRLAVYDRNGNEIQPSQQAIGAPGEGDSTLNDTYYDTTSLLQKGISFKWVYERITQRSDKRWEFPLVLDKSQVEHASAKQKLDVRIGEGDQAFTADSLTVSPSQIRIGLRGYSRSSLAFAEFKLAVDGRELEQPLYFRYTEGLKDPQLILERPADLALSADSTIELLARHAIVTHKGDLPHPVLLTNIGEGKQTVVSQVGGYPVSWTYYRQNGDLYVVTGSADPNFGGIGQTHIGTGRDKLYTEPISDRRGGTGSNLTTEIYRGYAGDTAEMHIFSYTEHMPDREVSATLYPAD</sequence>
<keyword evidence="2" id="KW-0472">Membrane</keyword>
<keyword evidence="2" id="KW-0812">Transmembrane</keyword>
<evidence type="ECO:0000313" key="4">
    <source>
        <dbReference type="EMBL" id="NGZ73945.1"/>
    </source>
</evidence>
<keyword evidence="5" id="KW-1185">Reference proteome</keyword>
<reference evidence="4 5" key="1">
    <citation type="submission" date="2020-01" db="EMBL/GenBank/DDBJ databases">
        <title>Polyphasic characterisation and genomic insights into a novel alkali tolerant bacterium VR-M41.</title>
        <authorList>
            <person name="Vemuluri V.R."/>
        </authorList>
    </citation>
    <scope>NUCLEOTIDE SEQUENCE [LARGE SCALE GENOMIC DNA]</scope>
    <source>
        <strain evidence="4 5">VR-M41</strain>
    </source>
</reference>
<accession>A0ABX0F0G8</accession>
<keyword evidence="2" id="KW-1133">Transmembrane helix</keyword>
<protein>
    <submittedName>
        <fullName evidence="4">DUF4179 domain-containing protein</fullName>
    </submittedName>
</protein>
<organism evidence="4 5">
    <name type="scientific">Saccharibacillus alkalitolerans</name>
    <dbReference type="NCBI Taxonomy" id="2705290"/>
    <lineage>
        <taxon>Bacteria</taxon>
        <taxon>Bacillati</taxon>
        <taxon>Bacillota</taxon>
        <taxon>Bacilli</taxon>
        <taxon>Bacillales</taxon>
        <taxon>Paenibacillaceae</taxon>
        <taxon>Saccharibacillus</taxon>
    </lineage>
</organism>
<evidence type="ECO:0000256" key="1">
    <source>
        <dbReference type="SAM" id="MobiDB-lite"/>
    </source>
</evidence>
<evidence type="ECO:0000256" key="2">
    <source>
        <dbReference type="SAM" id="Phobius"/>
    </source>
</evidence>
<name>A0ABX0F0G8_9BACL</name>
<dbReference type="Proteomes" id="UP000800303">
    <property type="component" value="Unassembled WGS sequence"/>
</dbReference>
<dbReference type="InterPro" id="IPR025436">
    <property type="entry name" value="DUF4179"/>
</dbReference>
<dbReference type="Pfam" id="PF13786">
    <property type="entry name" value="DUF4179"/>
    <property type="match status" value="1"/>
</dbReference>
<dbReference type="Gene3D" id="2.60.40.1630">
    <property type="entry name" value="bacillus anthracis domain"/>
    <property type="match status" value="1"/>
</dbReference>
<dbReference type="RefSeq" id="WP_166271778.1">
    <property type="nucleotide sequence ID" value="NZ_JAAFGS010000001.1"/>
</dbReference>
<proteinExistence type="predicted"/>
<feature type="compositionally biased region" description="Basic and acidic residues" evidence="1">
    <location>
        <begin position="47"/>
        <end position="66"/>
    </location>
</feature>